<reference evidence="6 7" key="1">
    <citation type="journal article" date="2020" name="bioRxiv">
        <title>Sequence and annotation of 42 cannabis genomes reveals extensive copy number variation in cannabinoid synthesis and pathogen resistance genes.</title>
        <authorList>
            <person name="Mckernan K.J."/>
            <person name="Helbert Y."/>
            <person name="Kane L.T."/>
            <person name="Ebling H."/>
            <person name="Zhang L."/>
            <person name="Liu B."/>
            <person name="Eaton Z."/>
            <person name="Mclaughlin S."/>
            <person name="Kingan S."/>
            <person name="Baybayan P."/>
            <person name="Concepcion G."/>
            <person name="Jordan M."/>
            <person name="Riva A."/>
            <person name="Barbazuk W."/>
            <person name="Harkins T."/>
        </authorList>
    </citation>
    <scope>NUCLEOTIDE SEQUENCE [LARGE SCALE GENOMIC DNA]</scope>
    <source>
        <strain evidence="7">cv. Jamaican Lion 4</strain>
        <tissue evidence="6">Leaf</tissue>
    </source>
</reference>
<evidence type="ECO:0000256" key="5">
    <source>
        <dbReference type="SAM" id="SignalP"/>
    </source>
</evidence>
<organism evidence="6 7">
    <name type="scientific">Cannabis sativa</name>
    <name type="common">Hemp</name>
    <name type="synonym">Marijuana</name>
    <dbReference type="NCBI Taxonomy" id="3483"/>
    <lineage>
        <taxon>Eukaryota</taxon>
        <taxon>Viridiplantae</taxon>
        <taxon>Streptophyta</taxon>
        <taxon>Embryophyta</taxon>
        <taxon>Tracheophyta</taxon>
        <taxon>Spermatophyta</taxon>
        <taxon>Magnoliopsida</taxon>
        <taxon>eudicotyledons</taxon>
        <taxon>Gunneridae</taxon>
        <taxon>Pentapetalae</taxon>
        <taxon>rosids</taxon>
        <taxon>fabids</taxon>
        <taxon>Rosales</taxon>
        <taxon>Cannabaceae</taxon>
        <taxon>Cannabis</taxon>
    </lineage>
</organism>
<evidence type="ECO:0000313" key="7">
    <source>
        <dbReference type="Proteomes" id="UP000525078"/>
    </source>
</evidence>
<keyword evidence="2" id="KW-0378">Hydrolase</keyword>
<comment type="caution">
    <text evidence="6">The sequence shown here is derived from an EMBL/GenBank/DDBJ whole genome shotgun (WGS) entry which is preliminary data.</text>
</comment>
<dbReference type="PANTHER" id="PTHR14025">
    <property type="entry name" value="FANCONI ANEMIA GROUP M FANCM FAMILY MEMBER"/>
    <property type="match status" value="1"/>
</dbReference>
<evidence type="ECO:0000256" key="1">
    <source>
        <dbReference type="ARBA" id="ARBA00022741"/>
    </source>
</evidence>
<protein>
    <recommendedName>
        <fullName evidence="8">Helicase/UvrB N-terminal domain-containing protein</fullName>
    </recommendedName>
</protein>
<dbReference type="GO" id="GO:0005524">
    <property type="term" value="F:ATP binding"/>
    <property type="evidence" value="ECO:0007669"/>
    <property type="project" value="UniProtKB-KW"/>
</dbReference>
<dbReference type="EMBL" id="JAATIP010000094">
    <property type="protein sequence ID" value="KAF4374764.1"/>
    <property type="molecule type" value="Genomic_DNA"/>
</dbReference>
<dbReference type="Proteomes" id="UP000525078">
    <property type="component" value="Unassembled WGS sequence"/>
</dbReference>
<keyword evidence="4" id="KW-0067">ATP-binding</keyword>
<accession>A0A7J6FVJ4</accession>
<dbReference type="GO" id="GO:0045003">
    <property type="term" value="P:double-strand break repair via synthesis-dependent strand annealing"/>
    <property type="evidence" value="ECO:0007669"/>
    <property type="project" value="TreeGrafter"/>
</dbReference>
<dbReference type="GO" id="GO:0043138">
    <property type="term" value="F:3'-5' DNA helicase activity"/>
    <property type="evidence" value="ECO:0007669"/>
    <property type="project" value="TreeGrafter"/>
</dbReference>
<evidence type="ECO:0000256" key="2">
    <source>
        <dbReference type="ARBA" id="ARBA00022801"/>
    </source>
</evidence>
<evidence type="ECO:0000256" key="4">
    <source>
        <dbReference type="ARBA" id="ARBA00022840"/>
    </source>
</evidence>
<dbReference type="GO" id="GO:0036297">
    <property type="term" value="P:interstrand cross-link repair"/>
    <property type="evidence" value="ECO:0007669"/>
    <property type="project" value="TreeGrafter"/>
</dbReference>
<dbReference type="Pfam" id="PF16940">
    <property type="entry name" value="Tic110"/>
    <property type="match status" value="1"/>
</dbReference>
<name>A0A7J6FVJ4_CANSA</name>
<dbReference type="InterPro" id="IPR027417">
    <property type="entry name" value="P-loop_NTPase"/>
</dbReference>
<keyword evidence="3" id="KW-0347">Helicase</keyword>
<dbReference type="Gene3D" id="3.40.50.300">
    <property type="entry name" value="P-loop containing nucleotide triphosphate hydrolases"/>
    <property type="match status" value="1"/>
</dbReference>
<dbReference type="InterPro" id="IPR031610">
    <property type="entry name" value="TIC110"/>
</dbReference>
<dbReference type="AlphaFoldDB" id="A0A7J6FVJ4"/>
<proteinExistence type="predicted"/>
<feature type="chain" id="PRO_5029702110" description="Helicase/UvrB N-terminal domain-containing protein" evidence="5">
    <location>
        <begin position="22"/>
        <end position="186"/>
    </location>
</feature>
<dbReference type="GO" id="GO:0016787">
    <property type="term" value="F:hydrolase activity"/>
    <property type="evidence" value="ECO:0007669"/>
    <property type="project" value="UniProtKB-KW"/>
</dbReference>
<keyword evidence="5" id="KW-0732">Signal</keyword>
<dbReference type="GO" id="GO:0009378">
    <property type="term" value="F:four-way junction helicase activity"/>
    <property type="evidence" value="ECO:0007669"/>
    <property type="project" value="TreeGrafter"/>
</dbReference>
<dbReference type="GO" id="GO:0000400">
    <property type="term" value="F:four-way junction DNA binding"/>
    <property type="evidence" value="ECO:0007669"/>
    <property type="project" value="TreeGrafter"/>
</dbReference>
<evidence type="ECO:0008006" key="8">
    <source>
        <dbReference type="Google" id="ProtNLM"/>
    </source>
</evidence>
<feature type="signal peptide" evidence="5">
    <location>
        <begin position="1"/>
        <end position="21"/>
    </location>
</feature>
<gene>
    <name evidence="6" type="ORF">F8388_020285</name>
</gene>
<keyword evidence="1" id="KW-0547">Nucleotide-binding</keyword>
<evidence type="ECO:0000256" key="3">
    <source>
        <dbReference type="ARBA" id="ARBA00022806"/>
    </source>
</evidence>
<dbReference type="PANTHER" id="PTHR14025:SF20">
    <property type="entry name" value="FANCONI ANEMIA GROUP M PROTEIN"/>
    <property type="match status" value="1"/>
</dbReference>
<dbReference type="SUPFAM" id="SSF52540">
    <property type="entry name" value="P-loop containing nucleoside triphosphate hydrolases"/>
    <property type="match status" value="1"/>
</dbReference>
<sequence>MFRLKLIEIKLLFSFHTAVFAIKSSDIAIAGSVVNFQEVNVPLRDYQLDITKKALFSNTLVALPTGLGKTLIAAVVMYNYFRWFPDGNEWTIDMTGQISPTNRACLWKSKRVFFVTPQVLEKDIQSDISVKQLFSFREAQFLYRLSDEHVADLFREHTRKLIEKHISSARTLLKSKTRATYTLLNT</sequence>
<evidence type="ECO:0000313" key="6">
    <source>
        <dbReference type="EMBL" id="KAF4374764.1"/>
    </source>
</evidence>